<dbReference type="Pfam" id="PF19408">
    <property type="entry name" value="PKD_6"/>
    <property type="match status" value="1"/>
</dbReference>
<reference evidence="5 6" key="1">
    <citation type="submission" date="2018-05" db="EMBL/GenBank/DDBJ databases">
        <title>Flavobacterium sp. strain IMCC34759, incomplete genome.</title>
        <authorList>
            <person name="Joung Y."/>
            <person name="Cho J."/>
        </authorList>
    </citation>
    <scope>NUCLEOTIDE SEQUENCE [LARGE SCALE GENOMIC DNA]</scope>
    <source>
        <strain evidence="5 6">IMCC34759</strain>
    </source>
</reference>
<sequence length="1310" mass="136811">MKKILLILLFTVFYTNANAQCSITSTTNASALTCGTSPLSSCGGILYIGNGTNAMSLNMNQNLDLECLGAIQLIVRNNATLDFSGGNYDLKLASGSSVVFQTGSNIYSGGGCSASDRIYIGGSVVANCNGSGSTPSFSQIVNNGGINQAGILSGNQYICTYGTNTTTFTSTFTGGTWSTSNSSIATVNSSSGVVTAVAVGTATITYTKSGVTATRIVYVANGPSANAVVTGPTTLCQATIANYTASAVSGASSYTWSYGGSGATITPATDGLSASISFSSAATSGNLKVTTTNRCGSAGGGNEIWITINPIITAIPVATSISGNLQCDYAEPRWNTVSNATGYYLDIATDSGFTNFVTGYNNFFVSGNNSSSPAYNLPAGVLYYRVRAYNSCTTTANSNTVSFQTTAPLGGSVAPAQTICSGNSATSNLTLSGYSTTNTAIVKWQKASDLGFTSNVSNISETTNVLSIAKIGVLTSSTYFRALVQNQFGSWCMTYSTPVLITVNNTISTASSTPTVCINTVLTPITHTVIGFTGIGTVTGLPAGVTSSLSGNTLTISGTPTASGTFSYTIQLTGGSCGGGTGNATGVITVRPVFTSGTISNTGETICSNTIPALTIGSTTAASGGNNTITYQWQYSTDNSFATGVTTVNSNTATYNPTQTLTQTTYYRRQARDGSCNTAFTSSANIWTVTVSANTFSVAPTGITGTTTICNGNSTMLTVNGGSAGVGATVQWFTGSCGGTSIGTGNSITVSPTSNTTYYVRYSGTCNTTTCASVTVTVSPRPTPTFTTPAVAQTCADVHMTYATQTGQSNYVWAVSGVLNTDYKLIARGTGTDYDIVIEWLTSGTKTVTVNYNNSNGCNGASAATYTTQVTAIDRGQVNGGREDLCKSDPLPTLTLHSISGNTIPYTVDPSLVVKWQYNDDINNSAATWFDIPDPQNVVNNVTYTPQAFPGAFRTYRVVLQNGSCTKESIETRIAIVAFNAPTFGTITYPTCTVATGSVVLNNLPSGNWTLYRNGTLVTTGSGTSYTLLGVAAGTYTFTVKEGNCTSDASAILNMSQVANTWDGTKWSKTGDTTLPTAGDKIVFEGNYTVTNDITGCSCTVNSGNVIVNSGKTLTIKNEVNVNGGTLTFENNASLLQDVNTTANNNSGSITYKRSSQAMKRYDFTYWSSPVENQTLSNLSPNTRWDKYLSYTGAVWKEELSSGVMQPGIGYIIRVPEPNVLYPNGEFWNTASYVQNLSFTGKPNNGNITSSQYMDKDKYYLIGNPYPSAINADDFLYGNANNSNILGGTVYFWTHNTAIKLVNSKYAYVS</sequence>
<keyword evidence="1" id="KW-0732">Signal</keyword>
<dbReference type="InterPro" id="IPR008964">
    <property type="entry name" value="Invasin/intimin_cell_adhesion"/>
</dbReference>
<feature type="chain" id="PRO_5015903409" evidence="1">
    <location>
        <begin position="20"/>
        <end position="1310"/>
    </location>
</feature>
<evidence type="ECO:0000259" key="2">
    <source>
        <dbReference type="Pfam" id="PF19081"/>
    </source>
</evidence>
<evidence type="ECO:0000313" key="6">
    <source>
        <dbReference type="Proteomes" id="UP000247903"/>
    </source>
</evidence>
<feature type="domain" description="PKD-like" evidence="3">
    <location>
        <begin position="225"/>
        <end position="298"/>
    </location>
</feature>
<evidence type="ECO:0000259" key="3">
    <source>
        <dbReference type="Pfam" id="PF19408"/>
    </source>
</evidence>
<evidence type="ECO:0000259" key="4">
    <source>
        <dbReference type="Pfam" id="PF25354"/>
    </source>
</evidence>
<protein>
    <submittedName>
        <fullName evidence="5">Uncharacterized protein</fullName>
    </submittedName>
</protein>
<evidence type="ECO:0000256" key="1">
    <source>
        <dbReference type="SAM" id="SignalP"/>
    </source>
</evidence>
<feature type="non-terminal residue" evidence="5">
    <location>
        <position position="1310"/>
    </location>
</feature>
<dbReference type="Gene3D" id="2.60.40.1080">
    <property type="match status" value="1"/>
</dbReference>
<dbReference type="SUPFAM" id="SSF49373">
    <property type="entry name" value="Invasin/intimin cell-adhesion fragments"/>
    <property type="match status" value="1"/>
</dbReference>
<dbReference type="Pfam" id="PF19081">
    <property type="entry name" value="Ig_7"/>
    <property type="match status" value="1"/>
</dbReference>
<accession>A0A2V4C1K7</accession>
<gene>
    <name evidence="5" type="ORF">DMB65_15010</name>
</gene>
<dbReference type="Gene3D" id="2.60.40.10">
    <property type="entry name" value="Immunoglobulins"/>
    <property type="match status" value="2"/>
</dbReference>
<proteinExistence type="predicted"/>
<name>A0A2V4C1K7_9FLAO</name>
<organism evidence="5 6">
    <name type="scientific">Flavobacterium cheongpyeongense</name>
    <dbReference type="NCBI Taxonomy" id="2212651"/>
    <lineage>
        <taxon>Bacteria</taxon>
        <taxon>Pseudomonadati</taxon>
        <taxon>Bacteroidota</taxon>
        <taxon>Flavobacteriia</taxon>
        <taxon>Flavobacteriales</taxon>
        <taxon>Flavobacteriaceae</taxon>
        <taxon>Flavobacterium</taxon>
    </lineage>
</organism>
<feature type="signal peptide" evidence="1">
    <location>
        <begin position="1"/>
        <end position="19"/>
    </location>
</feature>
<dbReference type="InterPro" id="IPR045829">
    <property type="entry name" value="PKD_6"/>
</dbReference>
<keyword evidence="6" id="KW-1185">Reference proteome</keyword>
<comment type="caution">
    <text evidence="5">The sequence shown here is derived from an EMBL/GenBank/DDBJ whole genome shotgun (WGS) entry which is preliminary data.</text>
</comment>
<dbReference type="EMBL" id="QJHK01000013">
    <property type="protein sequence ID" value="PXY40094.1"/>
    <property type="molecule type" value="Genomic_DNA"/>
</dbReference>
<evidence type="ECO:0000313" key="5">
    <source>
        <dbReference type="EMBL" id="PXY40094.1"/>
    </source>
</evidence>
<dbReference type="Pfam" id="PF25354">
    <property type="entry name" value="Ig_NUP210_16th"/>
    <property type="match status" value="1"/>
</dbReference>
<feature type="domain" description="Ig-like" evidence="2">
    <location>
        <begin position="700"/>
        <end position="780"/>
    </location>
</feature>
<feature type="domain" description="NUP210 Ig-like" evidence="4">
    <location>
        <begin position="174"/>
        <end position="214"/>
    </location>
</feature>
<dbReference type="InterPro" id="IPR013783">
    <property type="entry name" value="Ig-like_fold"/>
</dbReference>
<dbReference type="InterPro" id="IPR057586">
    <property type="entry name" value="Ig_NUP210_16th"/>
</dbReference>
<dbReference type="Proteomes" id="UP000247903">
    <property type="component" value="Unassembled WGS sequence"/>
</dbReference>
<dbReference type="InterPro" id="IPR044023">
    <property type="entry name" value="Ig_7"/>
</dbReference>